<evidence type="ECO:0000256" key="2">
    <source>
        <dbReference type="SAM" id="Phobius"/>
    </source>
</evidence>
<reference evidence="3" key="1">
    <citation type="journal article" date="2020" name="Nature">
        <title>Giant virus diversity and host interactions through global metagenomics.</title>
        <authorList>
            <person name="Schulz F."/>
            <person name="Roux S."/>
            <person name="Paez-Espino D."/>
            <person name="Jungbluth S."/>
            <person name="Walsh D.A."/>
            <person name="Denef V.J."/>
            <person name="McMahon K.D."/>
            <person name="Konstantinidis K.T."/>
            <person name="Eloe-Fadrosh E.A."/>
            <person name="Kyrpides N.C."/>
            <person name="Woyke T."/>
        </authorList>
    </citation>
    <scope>NUCLEOTIDE SEQUENCE</scope>
    <source>
        <strain evidence="3">GVMAG-M-3300027963-41</strain>
    </source>
</reference>
<keyword evidence="2" id="KW-0812">Transmembrane</keyword>
<dbReference type="EMBL" id="MN740534">
    <property type="protein sequence ID" value="QHU31936.1"/>
    <property type="molecule type" value="Genomic_DNA"/>
</dbReference>
<dbReference type="GO" id="GO:0000030">
    <property type="term" value="F:mannosyltransferase activity"/>
    <property type="evidence" value="ECO:0007669"/>
    <property type="project" value="TreeGrafter"/>
</dbReference>
<name>A0A6C0LLZ7_9ZZZZ</name>
<dbReference type="GO" id="GO:0051999">
    <property type="term" value="P:mannosyl-inositol phosphorylceramide biosynthetic process"/>
    <property type="evidence" value="ECO:0007669"/>
    <property type="project" value="TreeGrafter"/>
</dbReference>
<protein>
    <recommendedName>
        <fullName evidence="4">Glycosyltransferase</fullName>
    </recommendedName>
</protein>
<dbReference type="InterPro" id="IPR029044">
    <property type="entry name" value="Nucleotide-diphossugar_trans"/>
</dbReference>
<dbReference type="SUPFAM" id="SSF53448">
    <property type="entry name" value="Nucleotide-diphospho-sugar transferases"/>
    <property type="match status" value="1"/>
</dbReference>
<organism evidence="3">
    <name type="scientific">viral metagenome</name>
    <dbReference type="NCBI Taxonomy" id="1070528"/>
    <lineage>
        <taxon>unclassified sequences</taxon>
        <taxon>metagenomes</taxon>
        <taxon>organismal metagenomes</taxon>
    </lineage>
</organism>
<dbReference type="PANTHER" id="PTHR32385:SF15">
    <property type="entry name" value="INOSITOL PHOSPHOCERAMIDE MANNOSYLTRANSFERASE 1"/>
    <property type="match status" value="1"/>
</dbReference>
<keyword evidence="2" id="KW-0472">Membrane</keyword>
<evidence type="ECO:0000256" key="1">
    <source>
        <dbReference type="ARBA" id="ARBA00022679"/>
    </source>
</evidence>
<dbReference type="Gene3D" id="3.90.550.20">
    <property type="match status" value="1"/>
</dbReference>
<dbReference type="GO" id="GO:0016020">
    <property type="term" value="C:membrane"/>
    <property type="evidence" value="ECO:0007669"/>
    <property type="project" value="GOC"/>
</dbReference>
<proteinExistence type="predicted"/>
<dbReference type="PANTHER" id="PTHR32385">
    <property type="entry name" value="MANNOSYL PHOSPHORYLINOSITOL CERAMIDE SYNTHASE"/>
    <property type="match status" value="1"/>
</dbReference>
<dbReference type="InterPro" id="IPR051706">
    <property type="entry name" value="Glycosyltransferase_domain"/>
</dbReference>
<evidence type="ECO:0000313" key="3">
    <source>
        <dbReference type="EMBL" id="QHU31936.1"/>
    </source>
</evidence>
<dbReference type="Pfam" id="PF04488">
    <property type="entry name" value="Gly_transf_sug"/>
    <property type="match status" value="1"/>
</dbReference>
<dbReference type="InterPro" id="IPR007577">
    <property type="entry name" value="GlycoTrfase_DXD_sugar-bd_CS"/>
</dbReference>
<sequence>MGIPKITHQTWLQGWDKLPDKFKVNVDDLHNMNPDYTHMQWDEKSLREECMKIGPEVAAKFDEFPYLVQKVDLGRYVVVYNHGGITVDTDMKSLRSISNTPNIDTADMIVSYSAFPANMLGIFNNAMIFAKPHHPALHELIQTIVESSVKESDFPNKEMYINATTAFSKFNKIVNAHKDTIVFLDHKYFEPCFSVDPVCKPTSASIMDHKHELSWFNGYTKILAKILIVILYLLVFVVIPVVWVGWLARSTPFMRGIFKWFRR</sequence>
<keyword evidence="1" id="KW-0808">Transferase</keyword>
<evidence type="ECO:0008006" key="4">
    <source>
        <dbReference type="Google" id="ProtNLM"/>
    </source>
</evidence>
<accession>A0A6C0LLZ7</accession>
<feature type="transmembrane region" description="Helical" evidence="2">
    <location>
        <begin position="226"/>
        <end position="248"/>
    </location>
</feature>
<keyword evidence="2" id="KW-1133">Transmembrane helix</keyword>
<dbReference type="AlphaFoldDB" id="A0A6C0LLZ7"/>